<comment type="caution">
    <text evidence="1">The sequence shown here is derived from an EMBL/GenBank/DDBJ whole genome shotgun (WGS) entry which is preliminary data.</text>
</comment>
<proteinExistence type="predicted"/>
<accession>A0A2A4AMA6</accession>
<reference evidence="1 2" key="1">
    <citation type="submission" date="2017-09" db="EMBL/GenBank/DDBJ databases">
        <title>Draft Genome Sequence of Corynebacterium accolens AH4003.</title>
        <authorList>
            <person name="Chen Y."/>
            <person name="Oosthuysen W.F."/>
            <person name="Kelley S."/>
            <person name="Horswill A."/>
        </authorList>
    </citation>
    <scope>NUCLEOTIDE SEQUENCE [LARGE SCALE GENOMIC DNA]</scope>
    <source>
        <strain evidence="1 2">AH4003</strain>
    </source>
</reference>
<protein>
    <submittedName>
        <fullName evidence="1">Uncharacterized protein</fullName>
    </submittedName>
</protein>
<dbReference type="Proteomes" id="UP000218690">
    <property type="component" value="Unassembled WGS sequence"/>
</dbReference>
<organism evidence="1 2">
    <name type="scientific">Corynebacterium accolens</name>
    <dbReference type="NCBI Taxonomy" id="38284"/>
    <lineage>
        <taxon>Bacteria</taxon>
        <taxon>Bacillati</taxon>
        <taxon>Actinomycetota</taxon>
        <taxon>Actinomycetes</taxon>
        <taxon>Mycobacteriales</taxon>
        <taxon>Corynebacteriaceae</taxon>
        <taxon>Corynebacterium</taxon>
    </lineage>
</organism>
<dbReference type="EMBL" id="NWBP01000011">
    <property type="protein sequence ID" value="PCC83420.1"/>
    <property type="molecule type" value="Genomic_DNA"/>
</dbReference>
<name>A0A2A4AMA6_9CORY</name>
<gene>
    <name evidence="1" type="ORF">COM45_03450</name>
</gene>
<evidence type="ECO:0000313" key="1">
    <source>
        <dbReference type="EMBL" id="PCC83420.1"/>
    </source>
</evidence>
<sequence>MTSPEIFAAEVGYAQGLGGFIEGLEDVDAVDDKLAVVVDHSIDNPLWIHGIEEVAGLEEAGFDECDELAALCQENVVVEVFPILRHRMPIHLICQPLIALRAICNQFRPVIV</sequence>
<dbReference type="AlphaFoldDB" id="A0A2A4AMA6"/>
<evidence type="ECO:0000313" key="2">
    <source>
        <dbReference type="Proteomes" id="UP000218690"/>
    </source>
</evidence>